<accession>A0A088S1R2</accession>
<dbReference type="VEuPathDB" id="TriTrypDB:LPMP_350140"/>
<dbReference type="AlphaFoldDB" id="A0A088S1R2"/>
<evidence type="ECO:0000313" key="1">
    <source>
        <dbReference type="EMBL" id="AIO02154.1"/>
    </source>
</evidence>
<dbReference type="OrthoDB" id="79687at2759"/>
<sequence>MFKQLKQTVASAISSNPLYEYVLDTSGTTLCGRNNLFEKCDAVVRASGKKVTIFTLRIKRMLECCSADEALAIIKTVKNSVALLTLMRHPGILSIDGQLVESKSKIWFVTERVSMVLTPETVHGLPLQVKLLGLCHCAEAIRFLHERAEILLFNFAFSSIYVAEDNKWKIGDLCFAMPRAQLNAPPPSPFPFHSVAAPLLDYLPTEYVDFCTKQSDTAHRDLFSAEAAPLVYPDSDTYGFLVVTVEALEEKRLFHCSGNPREQQRQLSSVEALMSRYFPAGALRLPRPPIATVISTGPFATPDMKTLTALLSFDILDNDTRFRLLKALYDGLTQSGFCEAVILSDIVPLMLRESKMDAMLRFALPILLLCAGTLCADNFSRALREYFVSLLTAIIRAPSLQRLAVYAEQLLQRRESIQKHFASVEDRATFIVPLIMKLMQSDGNERLQKGSLEWLRDVLIQTPTINLDLPNDIATRLLHVASSNADFFSLAFQCLEKILTLATTETKMEVEVSLTRDISNATLSLTTVQQDYILNLLKSIQEKMSPEHRAIRSIPLLCPLLLHTNGTMRQFAVASIVGYAQLFGSGPTPPLPSSGASVSSSAAHSAAPLALTAPLTRSTQSPSAAQPATRANDDVFASLFS</sequence>
<dbReference type="SUPFAM" id="SSF48371">
    <property type="entry name" value="ARM repeat"/>
    <property type="match status" value="1"/>
</dbReference>
<dbReference type="RefSeq" id="XP_010702954.1">
    <property type="nucleotide sequence ID" value="XM_010704652.1"/>
</dbReference>
<dbReference type="GeneID" id="22579043"/>
<dbReference type="SUPFAM" id="SSF56112">
    <property type="entry name" value="Protein kinase-like (PK-like)"/>
    <property type="match status" value="1"/>
</dbReference>
<organism evidence="1 2">
    <name type="scientific">Leishmania panamensis</name>
    <dbReference type="NCBI Taxonomy" id="5679"/>
    <lineage>
        <taxon>Eukaryota</taxon>
        <taxon>Discoba</taxon>
        <taxon>Euglenozoa</taxon>
        <taxon>Kinetoplastea</taxon>
        <taxon>Metakinetoplastina</taxon>
        <taxon>Trypanosomatida</taxon>
        <taxon>Trypanosomatidae</taxon>
        <taxon>Leishmaniinae</taxon>
        <taxon>Leishmania</taxon>
        <taxon>Leishmania guyanensis species complex</taxon>
    </lineage>
</organism>
<dbReference type="InterPro" id="IPR011009">
    <property type="entry name" value="Kinase-like_dom_sf"/>
</dbReference>
<name>A0A088S1R2_LEIPA</name>
<dbReference type="Gene3D" id="1.10.510.10">
    <property type="entry name" value="Transferase(Phosphotransferase) domain 1"/>
    <property type="match status" value="1"/>
</dbReference>
<dbReference type="InterPro" id="IPR016024">
    <property type="entry name" value="ARM-type_fold"/>
</dbReference>
<dbReference type="PANTHER" id="PTHR12984">
    <property type="entry name" value="SCY1-RELATED S/T PROTEIN KINASE-LIKE"/>
    <property type="match status" value="1"/>
</dbReference>
<dbReference type="PANTHER" id="PTHR12984:SF6">
    <property type="entry name" value="SCY1-LIKE PROTEIN 2"/>
    <property type="match status" value="1"/>
</dbReference>
<dbReference type="Proteomes" id="UP000063063">
    <property type="component" value="Chromosome 35"/>
</dbReference>
<dbReference type="EMBL" id="CP009404">
    <property type="protein sequence ID" value="AIO02154.1"/>
    <property type="molecule type" value="Genomic_DNA"/>
</dbReference>
<proteinExistence type="predicted"/>
<dbReference type="KEGG" id="lpan:LPMP_350140"/>
<dbReference type="Gene3D" id="3.30.200.20">
    <property type="entry name" value="Phosphorylase Kinase, domain 1"/>
    <property type="match status" value="1"/>
</dbReference>
<evidence type="ECO:0000313" key="2">
    <source>
        <dbReference type="Proteomes" id="UP000063063"/>
    </source>
</evidence>
<protein>
    <recommendedName>
        <fullName evidence="3">Protein kinase domain-containing protein</fullName>
    </recommendedName>
</protein>
<reference evidence="1 2" key="1">
    <citation type="journal article" date="2015" name="Sci. Rep.">
        <title>The genome of Leishmania panamensis: insights into genomics of the L. (Viannia) subgenus.</title>
        <authorList>
            <person name="Llanes A."/>
            <person name="Restrepo C.M."/>
            <person name="Vecchio G.D."/>
            <person name="Anguizola F.J."/>
            <person name="Lleonart R."/>
        </authorList>
    </citation>
    <scope>NUCLEOTIDE SEQUENCE [LARGE SCALE GENOMIC DNA]</scope>
    <source>
        <strain evidence="1 2">MHOM/PA/94/PSC-1</strain>
    </source>
</reference>
<keyword evidence="2" id="KW-1185">Reference proteome</keyword>
<dbReference type="eggNOG" id="KOG2137">
    <property type="taxonomic scope" value="Eukaryota"/>
</dbReference>
<gene>
    <name evidence="1" type="ORF">LPMP_350140</name>
</gene>
<evidence type="ECO:0008006" key="3">
    <source>
        <dbReference type="Google" id="ProtNLM"/>
    </source>
</evidence>
<dbReference type="InterPro" id="IPR051177">
    <property type="entry name" value="CIK-Related_Protein"/>
</dbReference>
<dbReference type="VEuPathDB" id="TriTrypDB:LPAL13_350006300"/>